<evidence type="ECO:0000256" key="1">
    <source>
        <dbReference type="SAM" id="Phobius"/>
    </source>
</evidence>
<reference evidence="2 3" key="1">
    <citation type="submission" date="2023-11" db="EMBL/GenBank/DDBJ databases">
        <title>Lentzea sokolovensis, sp. nov., Lentzea kristufkii, sp. nov., and Lentzea miocenensis, sp. nov., rare actinobacteria from Sokolov Coal Basin, Miocene lacustrine sediment, Czech Republic.</title>
        <authorList>
            <person name="Lara A."/>
            <person name="Kotroba L."/>
            <person name="Nouioui I."/>
            <person name="Neumann-Schaal M."/>
            <person name="Mast Y."/>
            <person name="Chronakova A."/>
        </authorList>
    </citation>
    <scope>NUCLEOTIDE SEQUENCE [LARGE SCALE GENOMIC DNA]</scope>
    <source>
        <strain evidence="2 3">BCCO 10_0061</strain>
    </source>
</reference>
<gene>
    <name evidence="2" type="ORF">SK854_13700</name>
</gene>
<comment type="caution">
    <text evidence="2">The sequence shown here is derived from an EMBL/GenBank/DDBJ whole genome shotgun (WGS) entry which is preliminary data.</text>
</comment>
<feature type="transmembrane region" description="Helical" evidence="1">
    <location>
        <begin position="54"/>
        <end position="71"/>
    </location>
</feature>
<evidence type="ECO:0000313" key="2">
    <source>
        <dbReference type="EMBL" id="MDX8143176.1"/>
    </source>
</evidence>
<keyword evidence="1" id="KW-0812">Transmembrane</keyword>
<dbReference type="RefSeq" id="WP_319975457.1">
    <property type="nucleotide sequence ID" value="NZ_JAXAVU010000007.1"/>
</dbReference>
<dbReference type="EMBL" id="JAXAVU010000007">
    <property type="protein sequence ID" value="MDX8143176.1"/>
    <property type="molecule type" value="Genomic_DNA"/>
</dbReference>
<keyword evidence="3" id="KW-1185">Reference proteome</keyword>
<keyword evidence="1" id="KW-0472">Membrane</keyword>
<dbReference type="Proteomes" id="UP001285352">
    <property type="component" value="Unassembled WGS sequence"/>
</dbReference>
<name>A0ABU4UWP3_9PSEU</name>
<evidence type="ECO:0000313" key="3">
    <source>
        <dbReference type="Proteomes" id="UP001285352"/>
    </source>
</evidence>
<keyword evidence="1" id="KW-1133">Transmembrane helix</keyword>
<proteinExistence type="predicted"/>
<protein>
    <submittedName>
        <fullName evidence="2">Uncharacterized protein</fullName>
    </submittedName>
</protein>
<accession>A0ABU4UWP3</accession>
<organism evidence="2 3">
    <name type="scientific">Lentzea sokolovensis</name>
    <dbReference type="NCBI Taxonomy" id="3095429"/>
    <lineage>
        <taxon>Bacteria</taxon>
        <taxon>Bacillati</taxon>
        <taxon>Actinomycetota</taxon>
        <taxon>Actinomycetes</taxon>
        <taxon>Pseudonocardiales</taxon>
        <taxon>Pseudonocardiaceae</taxon>
        <taxon>Lentzea</taxon>
    </lineage>
</organism>
<sequence>MNVIGAKLALYLPVLAAWIAFVGAALNRAAMVVVVPLGAASALGVTALITGTSWLMVAVVALWLWGVVWMVRGARA</sequence>